<dbReference type="AlphaFoldDB" id="A0AAP4F183"/>
<comment type="caution">
    <text evidence="1">The sequence shown here is derived from an EMBL/GenBank/DDBJ whole genome shotgun (WGS) entry which is preliminary data.</text>
</comment>
<dbReference type="RefSeq" id="WP_283231750.1">
    <property type="nucleotide sequence ID" value="NZ_JASGBQ010000030.1"/>
</dbReference>
<accession>A0AAP4F183</accession>
<evidence type="ECO:0000313" key="2">
    <source>
        <dbReference type="Proteomes" id="UP001300383"/>
    </source>
</evidence>
<dbReference type="Proteomes" id="UP001300383">
    <property type="component" value="Unassembled WGS sequence"/>
</dbReference>
<reference evidence="1 2" key="1">
    <citation type="submission" date="2023-05" db="EMBL/GenBank/DDBJ databases">
        <title>[ruminococcus] sp. nov., isolated from a pig farm feces dump.</title>
        <authorList>
            <person name="Chang Y.-H."/>
        </authorList>
    </citation>
    <scope>NUCLEOTIDE SEQUENCE [LARGE SCALE GENOMIC DNA]</scope>
    <source>
        <strain evidence="1 2">YH-rum2234</strain>
    </source>
</reference>
<name>A0AAP4F183_9FIRM</name>
<dbReference type="EMBL" id="JASGBQ010000030">
    <property type="protein sequence ID" value="MDI9243328.1"/>
    <property type="molecule type" value="Genomic_DNA"/>
</dbReference>
<evidence type="ECO:0000313" key="1">
    <source>
        <dbReference type="EMBL" id="MDI9243328.1"/>
    </source>
</evidence>
<organism evidence="1 2">
    <name type="scientific">Fusibacillus kribbianus</name>
    <dbReference type="NCBI Taxonomy" id="3044208"/>
    <lineage>
        <taxon>Bacteria</taxon>
        <taxon>Bacillati</taxon>
        <taxon>Bacillota</taxon>
        <taxon>Clostridia</taxon>
        <taxon>Lachnospirales</taxon>
        <taxon>Lachnospiraceae</taxon>
        <taxon>Fusibacillus</taxon>
    </lineage>
</organism>
<keyword evidence="2" id="KW-1185">Reference proteome</keyword>
<protein>
    <submittedName>
        <fullName evidence="1">Uncharacterized protein</fullName>
    </submittedName>
</protein>
<sequence length="407" mass="48881">MEFKEYRDEINHIFAAYSRRGFVDYYNCRGLWSDMTSLMTEATADLGRQGQYKELFELANKAFLKWAKTDKDDSDGETQDFVCYVFDAWDAVYAADDPKTNHAKMLEWFLKNLDGSVIDYMEDELYRYMMEHFKEEELLNKKMNFLKEKIELLEKSEDHFYVEFHLPRCQERVLTLMGELKYPIDEVRQYAGTIKSYFVKENLAKIELDYGNLDESIAIYEELAEREEQRWGRNKYREKLMHIYKDYSNQEKYFENLKLAMRAAVGNMELWEEYKSNFSKEDWPAAREEIFGIIKKTDYRASSWYAEEDRYDLVMDIVEACEDTDLIKSYEKKLKKLYPERCLVVLSAKADRVAHDGNKRSDYRKLAGLLRWIQRYPGGNEVAEQRAQKYRDTYPRRKAMFEELIKF</sequence>
<proteinExistence type="predicted"/>
<gene>
    <name evidence="1" type="ORF">QJ036_12805</name>
</gene>